<feature type="transmembrane region" description="Helical" evidence="10">
    <location>
        <begin position="150"/>
        <end position="176"/>
    </location>
</feature>
<dbReference type="PROSITE" id="PS50113">
    <property type="entry name" value="PAC"/>
    <property type="match status" value="1"/>
</dbReference>
<evidence type="ECO:0000256" key="7">
    <source>
        <dbReference type="ARBA" id="ARBA00022840"/>
    </source>
</evidence>
<dbReference type="InterPro" id="IPR036097">
    <property type="entry name" value="HisK_dim/P_sf"/>
</dbReference>
<dbReference type="GO" id="GO:0000155">
    <property type="term" value="F:phosphorelay sensor kinase activity"/>
    <property type="evidence" value="ECO:0007669"/>
    <property type="project" value="InterPro"/>
</dbReference>
<keyword evidence="8" id="KW-0902">Two-component regulatory system</keyword>
<evidence type="ECO:0000256" key="4">
    <source>
        <dbReference type="ARBA" id="ARBA00022679"/>
    </source>
</evidence>
<evidence type="ECO:0000256" key="6">
    <source>
        <dbReference type="ARBA" id="ARBA00022777"/>
    </source>
</evidence>
<dbReference type="SMART" id="SM00388">
    <property type="entry name" value="HisKA"/>
    <property type="match status" value="1"/>
</dbReference>
<feature type="coiled-coil region" evidence="9">
    <location>
        <begin position="405"/>
        <end position="435"/>
    </location>
</feature>
<evidence type="ECO:0000259" key="13">
    <source>
        <dbReference type="PROSITE" id="PS50113"/>
    </source>
</evidence>
<dbReference type="InterPro" id="IPR001610">
    <property type="entry name" value="PAC"/>
</dbReference>
<dbReference type="CDD" id="cd00130">
    <property type="entry name" value="PAS"/>
    <property type="match status" value="1"/>
</dbReference>
<dbReference type="InterPro" id="IPR000014">
    <property type="entry name" value="PAS"/>
</dbReference>
<keyword evidence="10" id="KW-1133">Transmembrane helix</keyword>
<feature type="domain" description="Histidine kinase" evidence="11">
    <location>
        <begin position="383"/>
        <end position="591"/>
    </location>
</feature>
<keyword evidence="4" id="KW-0808">Transferase</keyword>
<feature type="transmembrane region" description="Helical" evidence="10">
    <location>
        <begin position="13"/>
        <end position="34"/>
    </location>
</feature>
<evidence type="ECO:0000259" key="11">
    <source>
        <dbReference type="PROSITE" id="PS50109"/>
    </source>
</evidence>
<dbReference type="SMART" id="SM00086">
    <property type="entry name" value="PAC"/>
    <property type="match status" value="1"/>
</dbReference>
<dbReference type="PROSITE" id="PS50109">
    <property type="entry name" value="HIS_KIN"/>
    <property type="match status" value="1"/>
</dbReference>
<dbReference type="CDD" id="cd00082">
    <property type="entry name" value="HisKA"/>
    <property type="match status" value="1"/>
</dbReference>
<dbReference type="PANTHER" id="PTHR43065">
    <property type="entry name" value="SENSOR HISTIDINE KINASE"/>
    <property type="match status" value="1"/>
</dbReference>
<dbReference type="NCBIfam" id="TIGR00229">
    <property type="entry name" value="sensory_box"/>
    <property type="match status" value="1"/>
</dbReference>
<dbReference type="Pfam" id="PF02518">
    <property type="entry name" value="HATPase_c"/>
    <property type="match status" value="1"/>
</dbReference>
<dbReference type="SMART" id="SM00387">
    <property type="entry name" value="HATPase_c"/>
    <property type="match status" value="1"/>
</dbReference>
<sequence length="598" mass="66578">MQSFLQAKLSRRIVLWVFGSILVIEAIILLPSIYRRQQELLTSLKNLSAARVEGSLAALGLPASDTDLLATLQQMAPNSVRGGTLYRASGELVGSFGEVPQLTLQQVQANRTALYDQRAAHYDAVWSLPPLADRYFLIIRHDASSVQRELLAFIGRIALLVMIISVFVTVATLIGLERILVTPILLLRNDLLKLGQAIRQDQPLPEFKSLPFRRDDELGEVIAAFDAMYAQVWEAISERKQAEVALRQSEEKFSRAFRASPSAVLISTLTDGRLIEVNDSFLQLYGGQLEEVLGHTATDLNLWAAAEHRAEMVDTIRKTGSIRNREYTFRNKQGEPRAILFSAELINLNGEECLLSVANDITERRQTEKALERLAEIGELAAMIVHEVRNPLTTVIMGLQSFQTLELSDRARLRLELALEEAERLQRLLNEILQYARCQKLDLAELELNTLIQEMLETMRTMPAAQGRPIEFTPVDPIRVLGDRDKLKQVFINLISNACEAVALGESITWKIDACQPQRTVCVQIHNGGEPIPGDLLPRLTKPFFTTKSSGNGLGLAIVKQIVEAHNGELMIDSSESIGGTTVTVMLPFVSEQLTLQG</sequence>
<dbReference type="InterPro" id="IPR003661">
    <property type="entry name" value="HisK_dim/P_dom"/>
</dbReference>
<dbReference type="Gene3D" id="1.10.287.130">
    <property type="match status" value="1"/>
</dbReference>
<dbReference type="InterPro" id="IPR003594">
    <property type="entry name" value="HATPase_dom"/>
</dbReference>
<evidence type="ECO:0000256" key="1">
    <source>
        <dbReference type="ARBA" id="ARBA00000085"/>
    </source>
</evidence>
<evidence type="ECO:0000256" key="2">
    <source>
        <dbReference type="ARBA" id="ARBA00012438"/>
    </source>
</evidence>
<feature type="domain" description="PAS" evidence="12">
    <location>
        <begin position="249"/>
        <end position="296"/>
    </location>
</feature>
<dbReference type="SUPFAM" id="SSF47384">
    <property type="entry name" value="Homodimeric domain of signal transducing histidine kinase"/>
    <property type="match status" value="1"/>
</dbReference>
<dbReference type="Gene3D" id="3.30.565.10">
    <property type="entry name" value="Histidine kinase-like ATPase, C-terminal domain"/>
    <property type="match status" value="1"/>
</dbReference>
<protein>
    <recommendedName>
        <fullName evidence="2">histidine kinase</fullName>
        <ecNumber evidence="2">2.7.13.3</ecNumber>
    </recommendedName>
</protein>
<dbReference type="Gene3D" id="6.10.340.10">
    <property type="match status" value="1"/>
</dbReference>
<dbReference type="InterPro" id="IPR005467">
    <property type="entry name" value="His_kinase_dom"/>
</dbReference>
<dbReference type="PRINTS" id="PR00344">
    <property type="entry name" value="BCTRLSENSOR"/>
</dbReference>
<keyword evidence="3" id="KW-0597">Phosphoprotein</keyword>
<keyword evidence="6" id="KW-0418">Kinase</keyword>
<accession>A0AA96WI25</accession>
<dbReference type="Pfam" id="PF13426">
    <property type="entry name" value="PAS_9"/>
    <property type="match status" value="1"/>
</dbReference>
<dbReference type="InterPro" id="IPR004358">
    <property type="entry name" value="Sig_transdc_His_kin-like_C"/>
</dbReference>
<dbReference type="Pfam" id="PF00512">
    <property type="entry name" value="HisKA"/>
    <property type="match status" value="1"/>
</dbReference>
<comment type="catalytic activity">
    <reaction evidence="1">
        <text>ATP + protein L-histidine = ADP + protein N-phospho-L-histidine.</text>
        <dbReference type="EC" id="2.7.13.3"/>
    </reaction>
</comment>
<gene>
    <name evidence="14" type="ORF">HJG54_05680</name>
</gene>
<keyword evidence="10" id="KW-0472">Membrane</keyword>
<dbReference type="SMART" id="SM00091">
    <property type="entry name" value="PAS"/>
    <property type="match status" value="1"/>
</dbReference>
<evidence type="ECO:0000256" key="8">
    <source>
        <dbReference type="ARBA" id="ARBA00023012"/>
    </source>
</evidence>
<evidence type="ECO:0000256" key="10">
    <source>
        <dbReference type="SAM" id="Phobius"/>
    </source>
</evidence>
<dbReference type="EC" id="2.7.13.3" evidence="2"/>
<dbReference type="SUPFAM" id="SSF55874">
    <property type="entry name" value="ATPase domain of HSP90 chaperone/DNA topoisomerase II/histidine kinase"/>
    <property type="match status" value="1"/>
</dbReference>
<reference evidence="14" key="1">
    <citation type="submission" date="2020-05" db="EMBL/GenBank/DDBJ databases">
        <authorList>
            <person name="Zhu T."/>
            <person name="Keshari N."/>
            <person name="Lu X."/>
        </authorList>
    </citation>
    <scope>NUCLEOTIDE SEQUENCE</scope>
    <source>
        <strain evidence="14">NK1-12</strain>
    </source>
</reference>
<keyword evidence="5" id="KW-0547">Nucleotide-binding</keyword>
<evidence type="ECO:0000256" key="9">
    <source>
        <dbReference type="SAM" id="Coils"/>
    </source>
</evidence>
<proteinExistence type="predicted"/>
<dbReference type="PANTHER" id="PTHR43065:SF10">
    <property type="entry name" value="PEROXIDE STRESS-ACTIVATED HISTIDINE KINASE MAK3"/>
    <property type="match status" value="1"/>
</dbReference>
<dbReference type="Gene3D" id="3.30.450.20">
    <property type="entry name" value="PAS domain"/>
    <property type="match status" value="1"/>
</dbReference>
<keyword evidence="7" id="KW-0067">ATP-binding</keyword>
<name>A0AA96WI25_9CYAN</name>
<dbReference type="AlphaFoldDB" id="A0AA96WI25"/>
<dbReference type="EMBL" id="CP053586">
    <property type="protein sequence ID" value="WNZ26452.1"/>
    <property type="molecule type" value="Genomic_DNA"/>
</dbReference>
<dbReference type="InterPro" id="IPR036890">
    <property type="entry name" value="HATPase_C_sf"/>
</dbReference>
<feature type="domain" description="PAC" evidence="13">
    <location>
        <begin position="323"/>
        <end position="373"/>
    </location>
</feature>
<keyword evidence="10" id="KW-0812">Transmembrane</keyword>
<dbReference type="InterPro" id="IPR000700">
    <property type="entry name" value="PAS-assoc_C"/>
</dbReference>
<dbReference type="SUPFAM" id="SSF55785">
    <property type="entry name" value="PYP-like sensor domain (PAS domain)"/>
    <property type="match status" value="1"/>
</dbReference>
<evidence type="ECO:0000313" key="14">
    <source>
        <dbReference type="EMBL" id="WNZ26452.1"/>
    </source>
</evidence>
<dbReference type="InterPro" id="IPR035965">
    <property type="entry name" value="PAS-like_dom_sf"/>
</dbReference>
<evidence type="ECO:0000259" key="12">
    <source>
        <dbReference type="PROSITE" id="PS50112"/>
    </source>
</evidence>
<dbReference type="PROSITE" id="PS50112">
    <property type="entry name" value="PAS"/>
    <property type="match status" value="1"/>
</dbReference>
<keyword evidence="9" id="KW-0175">Coiled coil</keyword>
<evidence type="ECO:0000256" key="5">
    <source>
        <dbReference type="ARBA" id="ARBA00022741"/>
    </source>
</evidence>
<organism evidence="14">
    <name type="scientific">Leptolyngbya sp. NK1-12</name>
    <dbReference type="NCBI Taxonomy" id="2547451"/>
    <lineage>
        <taxon>Bacteria</taxon>
        <taxon>Bacillati</taxon>
        <taxon>Cyanobacteriota</taxon>
        <taxon>Cyanophyceae</taxon>
        <taxon>Leptolyngbyales</taxon>
        <taxon>Leptolyngbyaceae</taxon>
        <taxon>Leptolyngbya group</taxon>
        <taxon>Leptolyngbya</taxon>
    </lineage>
</organism>
<evidence type="ECO:0000256" key="3">
    <source>
        <dbReference type="ARBA" id="ARBA00022553"/>
    </source>
</evidence>
<dbReference type="GO" id="GO:0005524">
    <property type="term" value="F:ATP binding"/>
    <property type="evidence" value="ECO:0007669"/>
    <property type="project" value="UniProtKB-KW"/>
</dbReference>